<name>A0ABQ2FJI8_9DEIO</name>
<dbReference type="Gene3D" id="1.10.10.10">
    <property type="entry name" value="Winged helix-like DNA-binding domain superfamily/Winged helix DNA-binding domain"/>
    <property type="match status" value="1"/>
</dbReference>
<evidence type="ECO:0000313" key="3">
    <source>
        <dbReference type="Proteomes" id="UP000604341"/>
    </source>
</evidence>
<organism evidence="2 3">
    <name type="scientific">Deinococcus radiotolerans</name>
    <dbReference type="NCBI Taxonomy" id="1309407"/>
    <lineage>
        <taxon>Bacteria</taxon>
        <taxon>Thermotogati</taxon>
        <taxon>Deinococcota</taxon>
        <taxon>Deinococci</taxon>
        <taxon>Deinococcales</taxon>
        <taxon>Deinococcaceae</taxon>
        <taxon>Deinococcus</taxon>
    </lineage>
</organism>
<dbReference type="PROSITE" id="PS50995">
    <property type="entry name" value="HTH_MARR_2"/>
    <property type="match status" value="1"/>
</dbReference>
<dbReference type="Proteomes" id="UP000604341">
    <property type="component" value="Unassembled WGS sequence"/>
</dbReference>
<dbReference type="PANTHER" id="PTHR33164">
    <property type="entry name" value="TRANSCRIPTIONAL REGULATOR, MARR FAMILY"/>
    <property type="match status" value="1"/>
</dbReference>
<accession>A0ABQ2FJI8</accession>
<dbReference type="InterPro" id="IPR036390">
    <property type="entry name" value="WH_DNA-bd_sf"/>
</dbReference>
<proteinExistence type="predicted"/>
<keyword evidence="3" id="KW-1185">Reference proteome</keyword>
<dbReference type="SMART" id="SM00347">
    <property type="entry name" value="HTH_MARR"/>
    <property type="match status" value="1"/>
</dbReference>
<dbReference type="EMBL" id="BMPE01000006">
    <property type="protein sequence ID" value="GGL04291.1"/>
    <property type="molecule type" value="Genomic_DNA"/>
</dbReference>
<gene>
    <name evidence="2" type="ORF">GCM10010844_23700</name>
</gene>
<reference evidence="3" key="1">
    <citation type="journal article" date="2019" name="Int. J. Syst. Evol. Microbiol.">
        <title>The Global Catalogue of Microorganisms (GCM) 10K type strain sequencing project: providing services to taxonomists for standard genome sequencing and annotation.</title>
        <authorList>
            <consortium name="The Broad Institute Genomics Platform"/>
            <consortium name="The Broad Institute Genome Sequencing Center for Infectious Disease"/>
            <person name="Wu L."/>
            <person name="Ma J."/>
        </authorList>
    </citation>
    <scope>NUCLEOTIDE SEQUENCE [LARGE SCALE GENOMIC DNA]</scope>
    <source>
        <strain evidence="3">JCM 19173</strain>
    </source>
</reference>
<evidence type="ECO:0000259" key="1">
    <source>
        <dbReference type="PROSITE" id="PS50995"/>
    </source>
</evidence>
<comment type="caution">
    <text evidence="2">The sequence shown here is derived from an EMBL/GenBank/DDBJ whole genome shotgun (WGS) entry which is preliminary data.</text>
</comment>
<evidence type="ECO:0000313" key="2">
    <source>
        <dbReference type="EMBL" id="GGL04291.1"/>
    </source>
</evidence>
<dbReference type="InterPro" id="IPR039422">
    <property type="entry name" value="MarR/SlyA-like"/>
</dbReference>
<dbReference type="SUPFAM" id="SSF46785">
    <property type="entry name" value="Winged helix' DNA-binding domain"/>
    <property type="match status" value="1"/>
</dbReference>
<dbReference type="PANTHER" id="PTHR33164:SF43">
    <property type="entry name" value="HTH-TYPE TRANSCRIPTIONAL REPRESSOR YETL"/>
    <property type="match status" value="1"/>
</dbReference>
<dbReference type="RefSeq" id="WP_189069222.1">
    <property type="nucleotide sequence ID" value="NZ_BMPE01000006.1"/>
</dbReference>
<dbReference type="Pfam" id="PF12802">
    <property type="entry name" value="MarR_2"/>
    <property type="match status" value="1"/>
</dbReference>
<dbReference type="InterPro" id="IPR036388">
    <property type="entry name" value="WH-like_DNA-bd_sf"/>
</dbReference>
<sequence>MSPDPHGLDLTRQPLRFLAAYWTAWQGLSGQVQAALEREHGLNLRAFLILSHVQAGPLTPSDLARSLDLPRYEVARALRQLQDAGALTHEPQPGDARRRALHVTPAGQQLWHAAMQTLQRATQPALNRLGPHLNAVTAGLEALTIPDPTPEATA</sequence>
<protein>
    <recommendedName>
        <fullName evidence="1">HTH marR-type domain-containing protein</fullName>
    </recommendedName>
</protein>
<feature type="domain" description="HTH marR-type" evidence="1">
    <location>
        <begin position="7"/>
        <end position="154"/>
    </location>
</feature>
<dbReference type="InterPro" id="IPR000835">
    <property type="entry name" value="HTH_MarR-typ"/>
</dbReference>